<evidence type="ECO:0000259" key="1">
    <source>
        <dbReference type="Pfam" id="PF13460"/>
    </source>
</evidence>
<dbReference type="InterPro" id="IPR051783">
    <property type="entry name" value="NAD(P)-dependent_oxidoreduct"/>
</dbReference>
<reference evidence="2 3" key="1">
    <citation type="submission" date="2015-05" db="EMBL/GenBank/DDBJ databases">
        <authorList>
            <person name="Goodhead I."/>
        </authorList>
    </citation>
    <scope>NUCLEOTIDE SEQUENCE [LARGE SCALE GENOMIC DNA]</scope>
    <source>
        <strain evidence="3">morsitans</strain>
    </source>
</reference>
<dbReference type="RefSeq" id="WP_243466006.1">
    <property type="nucleotide sequence ID" value="NC_007712.1"/>
</dbReference>
<dbReference type="PANTHER" id="PTHR48079:SF6">
    <property type="entry name" value="NAD(P)-BINDING DOMAIN-CONTAINING PROTEIN-RELATED"/>
    <property type="match status" value="1"/>
</dbReference>
<dbReference type="PANTHER" id="PTHR48079">
    <property type="entry name" value="PROTEIN YEEZ"/>
    <property type="match status" value="1"/>
</dbReference>
<dbReference type="GO" id="GO:0005737">
    <property type="term" value="C:cytoplasm"/>
    <property type="evidence" value="ECO:0007669"/>
    <property type="project" value="TreeGrafter"/>
</dbReference>
<sequence length="80" mass="8279">MKVFITGATGSAVVAELLNSGHEVTGLVRSSDKAALTASGALALPGTLDDLELLRHAAKEADAVIHTAFNHDFSRFAESS</sequence>
<dbReference type="EMBL" id="LN854557">
    <property type="protein sequence ID" value="CRL45464.1"/>
    <property type="molecule type" value="Genomic_DNA"/>
</dbReference>
<dbReference type="AlphaFoldDB" id="A0A193QJU4"/>
<dbReference type="Gene3D" id="3.40.50.720">
    <property type="entry name" value="NAD(P)-binding Rossmann-like Domain"/>
    <property type="match status" value="1"/>
</dbReference>
<dbReference type="GO" id="GO:0004029">
    <property type="term" value="F:aldehyde dehydrogenase (NAD+) activity"/>
    <property type="evidence" value="ECO:0007669"/>
    <property type="project" value="TreeGrafter"/>
</dbReference>
<dbReference type="InterPro" id="IPR016040">
    <property type="entry name" value="NAD(P)-bd_dom"/>
</dbReference>
<name>A0A193QJU4_SODGM</name>
<dbReference type="Pfam" id="PF13460">
    <property type="entry name" value="NAD_binding_10"/>
    <property type="match status" value="1"/>
</dbReference>
<evidence type="ECO:0000313" key="2">
    <source>
        <dbReference type="EMBL" id="CRL45464.1"/>
    </source>
</evidence>
<organism evidence="2 3">
    <name type="scientific">Sodalis glossinidius (strain morsitans)</name>
    <dbReference type="NCBI Taxonomy" id="343509"/>
    <lineage>
        <taxon>Bacteria</taxon>
        <taxon>Pseudomonadati</taxon>
        <taxon>Pseudomonadota</taxon>
        <taxon>Gammaproteobacteria</taxon>
        <taxon>Enterobacterales</taxon>
        <taxon>Bruguierivoracaceae</taxon>
        <taxon>Sodalis</taxon>
    </lineage>
</organism>
<dbReference type="SUPFAM" id="SSF51735">
    <property type="entry name" value="NAD(P)-binding Rossmann-fold domains"/>
    <property type="match status" value="1"/>
</dbReference>
<feature type="domain" description="NAD(P)-binding" evidence="1">
    <location>
        <begin position="6"/>
        <end position="71"/>
    </location>
</feature>
<proteinExistence type="predicted"/>
<protein>
    <submittedName>
        <fullName evidence="2">NmrA-like family protein</fullName>
    </submittedName>
</protein>
<dbReference type="Proteomes" id="UP000245838">
    <property type="component" value="Chromosome sggmmb4_Chromosome"/>
</dbReference>
<gene>
    <name evidence="2" type="ORF">SGGMMB4_03203</name>
</gene>
<accession>A0A193QJU4</accession>
<evidence type="ECO:0000313" key="3">
    <source>
        <dbReference type="Proteomes" id="UP000245838"/>
    </source>
</evidence>
<dbReference type="InterPro" id="IPR036291">
    <property type="entry name" value="NAD(P)-bd_dom_sf"/>
</dbReference>